<dbReference type="SUPFAM" id="SSF52075">
    <property type="entry name" value="Outer arm dynein light chain 1"/>
    <property type="match status" value="1"/>
</dbReference>
<dbReference type="EMBL" id="AZST01000728">
    <property type="protein sequence ID" value="KEP47491.1"/>
    <property type="molecule type" value="Genomic_DNA"/>
</dbReference>
<evidence type="ECO:0000256" key="1">
    <source>
        <dbReference type="ARBA" id="ARBA00004496"/>
    </source>
</evidence>
<dbReference type="InterPro" id="IPR032675">
    <property type="entry name" value="LRR_dom_sf"/>
</dbReference>
<feature type="region of interest" description="Disordered" evidence="5">
    <location>
        <begin position="522"/>
        <end position="726"/>
    </location>
</feature>
<feature type="compositionally biased region" description="Low complexity" evidence="5">
    <location>
        <begin position="303"/>
        <end position="317"/>
    </location>
</feature>
<dbReference type="PANTHER" id="PTHR15454">
    <property type="entry name" value="NISCHARIN RELATED"/>
    <property type="match status" value="1"/>
</dbReference>
<dbReference type="SMART" id="SM00369">
    <property type="entry name" value="LRR_TYP"/>
    <property type="match status" value="3"/>
</dbReference>
<accession>A0A074RK60</accession>
<dbReference type="OrthoDB" id="676979at2759"/>
<dbReference type="Pfam" id="PF13855">
    <property type="entry name" value="LRR_8"/>
    <property type="match status" value="1"/>
</dbReference>
<evidence type="ECO:0000313" key="6">
    <source>
        <dbReference type="EMBL" id="KEP47491.1"/>
    </source>
</evidence>
<evidence type="ECO:0000256" key="2">
    <source>
        <dbReference type="ARBA" id="ARBA00022490"/>
    </source>
</evidence>
<dbReference type="HOGENOM" id="CLU_009538_1_0_1"/>
<dbReference type="InterPro" id="IPR003591">
    <property type="entry name" value="Leu-rich_rpt_typical-subtyp"/>
</dbReference>
<evidence type="ECO:0000313" key="7">
    <source>
        <dbReference type="Proteomes" id="UP000027456"/>
    </source>
</evidence>
<feature type="compositionally biased region" description="Polar residues" evidence="5">
    <location>
        <begin position="618"/>
        <end position="628"/>
    </location>
</feature>
<proteinExistence type="predicted"/>
<name>A0A074RK60_9AGAM</name>
<keyword evidence="2" id="KW-0963">Cytoplasm</keyword>
<gene>
    <name evidence="6" type="ORF">V565_153990</name>
</gene>
<sequence length="762" mass="82905">MTVDVRNFHDGDEHWGGRDLGREMASRDAAEIAPNNHEATKTRVMPIVVETEAGDDYVRRWAAFIRSHEQRLADAGYGRRKSGSQQPSALPNILSWVGLASNAPTAGMVLTTDLHHVFYLLMRFEAIELPVGPLDVKLPNPTRPISFASQLAAGDRADAVSIRSSSAMSTMSRLSLGGGWWSRAAAPPPVDNELKYIYSAFTKLPALSIKQAGLKLVAELAQDPLTDQVIPFDVFKNLQSLELLDIDPRVILGWDRLADNLRSLTIQRSGLEDVSDILIDAVVDDPLRREGKIAPRRRRTHRPPSASSSRQSSWHPSQVPPTVPESPASEPPQEPEPGTIPPPTISPHKWSRLRRLSFADNALTFFPTEPLPNLVNVTHLDLSNNLLVAVPPGLGALYNLVSLNLSDNMIESVLGIYATLGSIAHLDLSNNRLESLCGLERLRALERVNLQLNVLEESAEVGRLVGLPNILNISIEGNPFTEIEDDYRARCFEYFLKEGRNITLDGTGPSFYDRRAITVSAPEPPPIEPAPAPSPNVVAVSGPKPPPPPKAKPTVKTHALSPSPATPPPPMTAAAVSPKPVINHHNKPRRRKPTRIVDLDDIGESSGTSVAHSRETSNDPLSRSPQSISLLGTGTSPKLSSSPSSITRSRPPRPPVHAMPSTIREDIEPPTPPAETKPRRPSAHRRQTSASSVGGKATPATKSAKRRARASASVYEPGAPITDEPRMDDAEAFRHKMEALRAEVGDSWLKVLSQQQQQGGVV</sequence>
<dbReference type="Proteomes" id="UP000027456">
    <property type="component" value="Unassembled WGS sequence"/>
</dbReference>
<dbReference type="InterPro" id="IPR001611">
    <property type="entry name" value="Leu-rich_rpt"/>
</dbReference>
<protein>
    <submittedName>
        <fullName evidence="6">Putative LRR protein</fullName>
    </submittedName>
</protein>
<comment type="subcellular location">
    <subcellularLocation>
        <location evidence="1">Cytoplasm</location>
    </subcellularLocation>
</comment>
<evidence type="ECO:0000256" key="5">
    <source>
        <dbReference type="SAM" id="MobiDB-lite"/>
    </source>
</evidence>
<dbReference type="PROSITE" id="PS51450">
    <property type="entry name" value="LRR"/>
    <property type="match status" value="2"/>
</dbReference>
<dbReference type="GO" id="GO:0005737">
    <property type="term" value="C:cytoplasm"/>
    <property type="evidence" value="ECO:0007669"/>
    <property type="project" value="UniProtKB-SubCell"/>
</dbReference>
<evidence type="ECO:0000256" key="3">
    <source>
        <dbReference type="ARBA" id="ARBA00022614"/>
    </source>
</evidence>
<evidence type="ECO:0000256" key="4">
    <source>
        <dbReference type="ARBA" id="ARBA00022737"/>
    </source>
</evidence>
<keyword evidence="4" id="KW-0677">Repeat</keyword>
<keyword evidence="3" id="KW-0433">Leucine-rich repeat</keyword>
<dbReference type="Gene3D" id="3.80.10.10">
    <property type="entry name" value="Ribonuclease Inhibitor"/>
    <property type="match status" value="1"/>
</dbReference>
<reference evidence="6 7" key="1">
    <citation type="submission" date="2013-12" db="EMBL/GenBank/DDBJ databases">
        <authorList>
            <person name="Cubeta M."/>
            <person name="Pakala S."/>
            <person name="Fedorova N."/>
            <person name="Thomas E."/>
            <person name="Dean R."/>
            <person name="Jabaji S."/>
            <person name="Neate S."/>
            <person name="Toda T."/>
            <person name="Tavantzis S."/>
            <person name="Vilgalys R."/>
            <person name="Bharathan N."/>
            <person name="Pakala S."/>
            <person name="Losada L.S."/>
            <person name="Zafar N."/>
            <person name="Nierman W."/>
        </authorList>
    </citation>
    <scope>NUCLEOTIDE SEQUENCE [LARGE SCALE GENOMIC DNA]</scope>
    <source>
        <strain evidence="6 7">123E</strain>
    </source>
</reference>
<feature type="compositionally biased region" description="Basic residues" evidence="5">
    <location>
        <begin position="582"/>
        <end position="594"/>
    </location>
</feature>
<comment type="caution">
    <text evidence="6">The sequence shown here is derived from an EMBL/GenBank/DDBJ whole genome shotgun (WGS) entry which is preliminary data.</text>
</comment>
<feature type="compositionally biased region" description="Pro residues" evidence="5">
    <location>
        <begin position="318"/>
        <end position="345"/>
    </location>
</feature>
<keyword evidence="7" id="KW-1185">Reference proteome</keyword>
<organism evidence="6 7">
    <name type="scientific">Rhizoctonia solani 123E</name>
    <dbReference type="NCBI Taxonomy" id="1423351"/>
    <lineage>
        <taxon>Eukaryota</taxon>
        <taxon>Fungi</taxon>
        <taxon>Dikarya</taxon>
        <taxon>Basidiomycota</taxon>
        <taxon>Agaricomycotina</taxon>
        <taxon>Agaricomycetes</taxon>
        <taxon>Cantharellales</taxon>
        <taxon>Ceratobasidiaceae</taxon>
        <taxon>Rhizoctonia</taxon>
    </lineage>
</organism>
<feature type="compositionally biased region" description="Pro residues" evidence="5">
    <location>
        <begin position="522"/>
        <end position="534"/>
    </location>
</feature>
<dbReference type="AlphaFoldDB" id="A0A074RK60"/>
<feature type="region of interest" description="Disordered" evidence="5">
    <location>
        <begin position="290"/>
        <end position="347"/>
    </location>
</feature>
<dbReference type="PANTHER" id="PTHR15454:SF69">
    <property type="entry name" value="SERINE_THREONINE-PROTEIN KINASE 11-INTERACTING PROTEIN"/>
    <property type="match status" value="1"/>
</dbReference>
<dbReference type="STRING" id="1423351.A0A074RK60"/>
<feature type="compositionally biased region" description="Low complexity" evidence="5">
    <location>
        <begin position="629"/>
        <end position="649"/>
    </location>
</feature>